<feature type="binding site" evidence="7">
    <location>
        <begin position="12"/>
        <end position="17"/>
    </location>
    <ligand>
        <name>ATP</name>
        <dbReference type="ChEBI" id="CHEBI:30616"/>
    </ligand>
</feature>
<dbReference type="Gene3D" id="3.40.50.300">
    <property type="entry name" value="P-loop containing nucleotide triphosphate hydrolases"/>
    <property type="match status" value="1"/>
</dbReference>
<dbReference type="InterPro" id="IPR027417">
    <property type="entry name" value="P-loop_NTPase"/>
</dbReference>
<dbReference type="GO" id="GO:0016301">
    <property type="term" value="F:kinase activity"/>
    <property type="evidence" value="ECO:0007669"/>
    <property type="project" value="UniProtKB-KW"/>
</dbReference>
<organism evidence="8 9">
    <name type="scientific">Tumebacillus amylolyticus</name>
    <dbReference type="NCBI Taxonomy" id="2801339"/>
    <lineage>
        <taxon>Bacteria</taxon>
        <taxon>Bacillati</taxon>
        <taxon>Bacillota</taxon>
        <taxon>Bacilli</taxon>
        <taxon>Bacillales</taxon>
        <taxon>Alicyclobacillaceae</taxon>
        <taxon>Tumebacillus</taxon>
    </lineage>
</organism>
<feature type="binding site" evidence="7">
    <location>
        <position position="80"/>
    </location>
    <ligand>
        <name>substrate</name>
    </ligand>
</feature>
<keyword evidence="7" id="KW-0963">Cytoplasm</keyword>
<evidence type="ECO:0000256" key="7">
    <source>
        <dbReference type="HAMAP-Rule" id="MF_00109"/>
    </source>
</evidence>
<dbReference type="RefSeq" id="WP_201634600.1">
    <property type="nucleotide sequence ID" value="NZ_JAEQNB010000003.1"/>
</dbReference>
<evidence type="ECO:0000256" key="3">
    <source>
        <dbReference type="ARBA" id="ARBA00022741"/>
    </source>
</evidence>
<dbReference type="CDD" id="cd00464">
    <property type="entry name" value="SK"/>
    <property type="match status" value="1"/>
</dbReference>
<evidence type="ECO:0000313" key="8">
    <source>
        <dbReference type="EMBL" id="MBL0387027.1"/>
    </source>
</evidence>
<evidence type="ECO:0000256" key="1">
    <source>
        <dbReference type="ARBA" id="ARBA00022605"/>
    </source>
</evidence>
<keyword evidence="1 7" id="KW-0028">Amino-acid biosynthesis</keyword>
<feature type="binding site" evidence="7">
    <location>
        <position position="153"/>
    </location>
    <ligand>
        <name>ATP</name>
        <dbReference type="ChEBI" id="CHEBI:30616"/>
    </ligand>
</feature>
<dbReference type="InterPro" id="IPR000623">
    <property type="entry name" value="Shikimate_kinase/TSH1"/>
</dbReference>
<gene>
    <name evidence="7" type="primary">aroK</name>
    <name evidence="8" type="ORF">JJB07_10230</name>
</gene>
<dbReference type="InterPro" id="IPR031322">
    <property type="entry name" value="Shikimate/glucono_kinase"/>
</dbReference>
<keyword evidence="7" id="KW-0460">Magnesium</keyword>
<accession>A0ABS1J9T0</accession>
<feature type="binding site" evidence="7">
    <location>
        <position position="16"/>
    </location>
    <ligand>
        <name>Mg(2+)</name>
        <dbReference type="ChEBI" id="CHEBI:18420"/>
    </ligand>
</feature>
<feature type="binding site" evidence="7">
    <location>
        <position position="137"/>
    </location>
    <ligand>
        <name>substrate</name>
    </ligand>
</feature>
<dbReference type="Proteomes" id="UP000602284">
    <property type="component" value="Unassembled WGS sequence"/>
</dbReference>
<keyword evidence="5 7" id="KW-0067">ATP-binding</keyword>
<dbReference type="PRINTS" id="PR01100">
    <property type="entry name" value="SHIKIMTKNASE"/>
</dbReference>
<keyword evidence="6 7" id="KW-0057">Aromatic amino acid biosynthesis</keyword>
<keyword evidence="7" id="KW-0479">Metal-binding</keyword>
<evidence type="ECO:0000256" key="2">
    <source>
        <dbReference type="ARBA" id="ARBA00022679"/>
    </source>
</evidence>
<dbReference type="PANTHER" id="PTHR21087:SF16">
    <property type="entry name" value="SHIKIMATE KINASE 1, CHLOROPLASTIC"/>
    <property type="match status" value="1"/>
</dbReference>
<keyword evidence="3 7" id="KW-0547">Nucleotide-binding</keyword>
<dbReference type="Pfam" id="PF01202">
    <property type="entry name" value="SKI"/>
    <property type="match status" value="1"/>
</dbReference>
<feature type="binding site" evidence="7">
    <location>
        <position position="34"/>
    </location>
    <ligand>
        <name>substrate</name>
    </ligand>
</feature>
<dbReference type="EMBL" id="JAEQNB010000003">
    <property type="protein sequence ID" value="MBL0387027.1"/>
    <property type="molecule type" value="Genomic_DNA"/>
</dbReference>
<keyword evidence="2 7" id="KW-0808">Transferase</keyword>
<sequence>MAERIFLIGFMGTGKTTVGESLARELQLPLFDIDHEIVKREGRTIPEIFATNGEAYFRRVESEVLLELSESAHAVITTGGGAVLAPGNRELMGKSGFVVCLAATVEEIVSRVSGDPNRPLLQSDDLRQRVIQLQEARAGLYDFAHVTLDTTGRSVDGIVGEIIMKLSAS</sequence>
<dbReference type="EC" id="2.7.1.71" evidence="7"/>
<comment type="subunit">
    <text evidence="7">Monomer.</text>
</comment>
<reference evidence="8 9" key="1">
    <citation type="submission" date="2021-01" db="EMBL/GenBank/DDBJ databases">
        <title>Tumebacillus sp. strain ITR2 16S ribosomal RNA gene Genome sequencing and assembly.</title>
        <authorList>
            <person name="Kang M."/>
        </authorList>
    </citation>
    <scope>NUCLEOTIDE SEQUENCE [LARGE SCALE GENOMIC DNA]</scope>
    <source>
        <strain evidence="8 9">ITR2</strain>
    </source>
</reference>
<comment type="caution">
    <text evidence="8">The sequence shown here is derived from an EMBL/GenBank/DDBJ whole genome shotgun (WGS) entry which is preliminary data.</text>
</comment>
<dbReference type="SUPFAM" id="SSF52540">
    <property type="entry name" value="P-loop containing nucleoside triphosphate hydrolases"/>
    <property type="match status" value="1"/>
</dbReference>
<comment type="cofactor">
    <cofactor evidence="7">
        <name>Mg(2+)</name>
        <dbReference type="ChEBI" id="CHEBI:18420"/>
    </cofactor>
    <text evidence="7">Binds 1 Mg(2+) ion per subunit.</text>
</comment>
<evidence type="ECO:0000256" key="4">
    <source>
        <dbReference type="ARBA" id="ARBA00022777"/>
    </source>
</evidence>
<dbReference type="HAMAP" id="MF_00109">
    <property type="entry name" value="Shikimate_kinase"/>
    <property type="match status" value="1"/>
</dbReference>
<proteinExistence type="inferred from homology"/>
<keyword evidence="9" id="KW-1185">Reference proteome</keyword>
<dbReference type="PANTHER" id="PTHR21087">
    <property type="entry name" value="SHIKIMATE KINASE"/>
    <property type="match status" value="1"/>
</dbReference>
<comment type="catalytic activity">
    <reaction evidence="7">
        <text>shikimate + ATP = 3-phosphoshikimate + ADP + H(+)</text>
        <dbReference type="Rhea" id="RHEA:13121"/>
        <dbReference type="ChEBI" id="CHEBI:15378"/>
        <dbReference type="ChEBI" id="CHEBI:30616"/>
        <dbReference type="ChEBI" id="CHEBI:36208"/>
        <dbReference type="ChEBI" id="CHEBI:145989"/>
        <dbReference type="ChEBI" id="CHEBI:456216"/>
        <dbReference type="EC" id="2.7.1.71"/>
    </reaction>
</comment>
<comment type="subcellular location">
    <subcellularLocation>
        <location evidence="7">Cytoplasm</location>
    </subcellularLocation>
</comment>
<comment type="function">
    <text evidence="7">Catalyzes the specific phosphorylation of the 3-hydroxyl group of shikimic acid using ATP as a cosubstrate.</text>
</comment>
<comment type="similarity">
    <text evidence="7">Belongs to the shikimate kinase family.</text>
</comment>
<keyword evidence="4 7" id="KW-0418">Kinase</keyword>
<comment type="pathway">
    <text evidence="7">Metabolic intermediate biosynthesis; chorismate biosynthesis; chorismate from D-erythrose 4-phosphate and phosphoenolpyruvate: step 5/7.</text>
</comment>
<feature type="binding site" evidence="7">
    <location>
        <position position="58"/>
    </location>
    <ligand>
        <name>substrate</name>
    </ligand>
</feature>
<evidence type="ECO:0000313" key="9">
    <source>
        <dbReference type="Proteomes" id="UP000602284"/>
    </source>
</evidence>
<protein>
    <recommendedName>
        <fullName evidence="7">Shikimate kinase</fullName>
        <shortName evidence="7">SK</shortName>
        <ecNumber evidence="7">2.7.1.71</ecNumber>
    </recommendedName>
</protein>
<feature type="binding site" evidence="7">
    <location>
        <position position="118"/>
    </location>
    <ligand>
        <name>ATP</name>
        <dbReference type="ChEBI" id="CHEBI:30616"/>
    </ligand>
</feature>
<evidence type="ECO:0000256" key="5">
    <source>
        <dbReference type="ARBA" id="ARBA00022840"/>
    </source>
</evidence>
<evidence type="ECO:0000256" key="6">
    <source>
        <dbReference type="ARBA" id="ARBA00023141"/>
    </source>
</evidence>
<name>A0ABS1J9T0_9BACL</name>